<reference evidence="2" key="1">
    <citation type="submission" date="2023-01" db="EMBL/GenBank/DDBJ databases">
        <title>Tityus melici venom characterization: a new scorpion of medical importance.</title>
        <authorList>
            <person name="Kalapothakis Y."/>
            <person name="Miranda K."/>
            <person name="Aragao M."/>
            <person name="Larangote D."/>
            <person name="Braga-Pereira G."/>
            <person name="Noetzold M."/>
            <person name="Molina D."/>
            <person name="Langer R."/>
            <person name="Conceicao I.M."/>
            <person name="Guerra-Duarte C."/>
            <person name="Kalapothakis E."/>
            <person name="Chavez-Olortegui C."/>
            <person name="Borges A."/>
        </authorList>
    </citation>
    <scope>NUCLEOTIDE SEQUENCE</scope>
    <source>
        <strain evidence="2">Tme12</strain>
    </source>
</reference>
<proteinExistence type="evidence at transcript level"/>
<protein>
    <submittedName>
        <fullName evidence="2">KTx</fullName>
    </submittedName>
</protein>
<name>A0AA49K9N7_9SCOR</name>
<feature type="chain" id="PRO_5041252419" evidence="1">
    <location>
        <begin position="27"/>
        <end position="62"/>
    </location>
</feature>
<evidence type="ECO:0000256" key="1">
    <source>
        <dbReference type="SAM" id="SignalP"/>
    </source>
</evidence>
<organism evidence="2">
    <name type="scientific">Tityus melici</name>
    <dbReference type="NCBI Taxonomy" id="3026321"/>
    <lineage>
        <taxon>Eukaryota</taxon>
        <taxon>Metazoa</taxon>
        <taxon>Ecdysozoa</taxon>
        <taxon>Arthropoda</taxon>
        <taxon>Chelicerata</taxon>
        <taxon>Arachnida</taxon>
        <taxon>Scorpiones</taxon>
        <taxon>Buthida</taxon>
        <taxon>Buthoidea</taxon>
        <taxon>Buthidae</taxon>
        <taxon>Tityus</taxon>
    </lineage>
</organism>
<evidence type="ECO:0000313" key="2">
    <source>
        <dbReference type="EMBL" id="WLF82717.1"/>
    </source>
</evidence>
<sequence length="62" mass="6805">MKISCGFLLLLVVLSVLMATFSEVEAGCRQCGGGCNKHGKCINGKCRCHGRSDFKEEYGKYQ</sequence>
<keyword evidence="1" id="KW-0732">Signal</keyword>
<dbReference type="EMBL" id="OQ368597">
    <property type="protein sequence ID" value="WLF82717.1"/>
    <property type="molecule type" value="mRNA"/>
</dbReference>
<dbReference type="AlphaFoldDB" id="A0AA49K9N7"/>
<feature type="signal peptide" evidence="1">
    <location>
        <begin position="1"/>
        <end position="26"/>
    </location>
</feature>
<accession>A0AA49K9N7</accession>